<reference evidence="1" key="1">
    <citation type="submission" date="2021-04" db="EMBL/GenBank/DDBJ databases">
        <title>Genomic sequence of Actinosynnema pretiosum subsp. pretiosum ATCC 31280 (C-14919).</title>
        <authorList>
            <person name="Bai L."/>
            <person name="Wang X."/>
            <person name="Xiao Y."/>
        </authorList>
    </citation>
    <scope>NUCLEOTIDE SEQUENCE</scope>
    <source>
        <strain evidence="1">ATCC 31280</strain>
    </source>
</reference>
<dbReference type="PANTHER" id="PTHR22939">
    <property type="entry name" value="SERINE PROTEASE FAMILY S1C HTRA-RELATED"/>
    <property type="match status" value="1"/>
</dbReference>
<dbReference type="EMBL" id="CP073249">
    <property type="protein sequence ID" value="QUF02649.1"/>
    <property type="molecule type" value="Genomic_DNA"/>
</dbReference>
<sequence>MTETRQDFPSLRGSLDEPAAPAVAPGFWRRTGTAVTMAALVAALVGGATGGVVGALSAPEAAMSTAAASTPVVSTTGVSLNVSAIAEKVLPSVVQVNVATSQSRGVGSGVVLSSDGRVLTNNHVVSGAQQVSVTLDDGRTVQAKVLGADADSDLAVLQAEGVSGLTAATFADSDSVRVGDQVVAIGSPEGLQGTVTSGIVSALDRTVTVPGTGRRTVSYQAIQTDASINPGNSGGPLVNAAGEVVAINSAIYSPTSDGGEAGSVGIGFSIPSNQVRSLIGDLG</sequence>
<name>A0AA45L370_9PSEU</name>
<proteinExistence type="predicted"/>
<dbReference type="InterPro" id="IPR001940">
    <property type="entry name" value="Peptidase_S1C"/>
</dbReference>
<dbReference type="AlphaFoldDB" id="A0AA45L370"/>
<accession>A0AA45L370</accession>
<evidence type="ECO:0000313" key="1">
    <source>
        <dbReference type="EMBL" id="QUF02649.1"/>
    </source>
</evidence>
<dbReference type="GO" id="GO:0006508">
    <property type="term" value="P:proteolysis"/>
    <property type="evidence" value="ECO:0007669"/>
    <property type="project" value="InterPro"/>
</dbReference>
<dbReference type="PRINTS" id="PR00834">
    <property type="entry name" value="PROTEASES2C"/>
</dbReference>
<organism evidence="1 2">
    <name type="scientific">Actinosynnema pretiosum subsp. pretiosum</name>
    <dbReference type="NCBI Taxonomy" id="103721"/>
    <lineage>
        <taxon>Bacteria</taxon>
        <taxon>Bacillati</taxon>
        <taxon>Actinomycetota</taxon>
        <taxon>Actinomycetes</taxon>
        <taxon>Pseudonocardiales</taxon>
        <taxon>Pseudonocardiaceae</taxon>
        <taxon>Actinosynnema</taxon>
    </lineage>
</organism>
<dbReference type="PANTHER" id="PTHR22939:SF129">
    <property type="entry name" value="SERINE PROTEASE HTRA2, MITOCHONDRIAL"/>
    <property type="match status" value="1"/>
</dbReference>
<protein>
    <submittedName>
        <fullName evidence="1">Trypsin-like peptidase domain-containing protein</fullName>
    </submittedName>
</protein>
<dbReference type="Proteomes" id="UP000677152">
    <property type="component" value="Chromosome"/>
</dbReference>
<dbReference type="GO" id="GO:0004252">
    <property type="term" value="F:serine-type endopeptidase activity"/>
    <property type="evidence" value="ECO:0007669"/>
    <property type="project" value="InterPro"/>
</dbReference>
<dbReference type="InterPro" id="IPR009003">
    <property type="entry name" value="Peptidase_S1_PA"/>
</dbReference>
<gene>
    <name evidence="1" type="ORF">KCV87_24770</name>
</gene>
<dbReference type="Pfam" id="PF13365">
    <property type="entry name" value="Trypsin_2"/>
    <property type="match status" value="1"/>
</dbReference>
<dbReference type="SUPFAM" id="SSF50494">
    <property type="entry name" value="Trypsin-like serine proteases"/>
    <property type="match status" value="1"/>
</dbReference>
<dbReference type="Gene3D" id="2.40.10.120">
    <property type="match status" value="1"/>
</dbReference>
<evidence type="ECO:0000313" key="2">
    <source>
        <dbReference type="Proteomes" id="UP000677152"/>
    </source>
</evidence>